<dbReference type="WBParaSite" id="sdigi.contig25.g2043.t1">
    <property type="protein sequence ID" value="sdigi.contig25.g2043.t1"/>
    <property type="gene ID" value="sdigi.contig25.g2043"/>
</dbReference>
<evidence type="ECO:0000313" key="1">
    <source>
        <dbReference type="Proteomes" id="UP000887581"/>
    </source>
</evidence>
<dbReference type="AlphaFoldDB" id="A0A915PR91"/>
<proteinExistence type="predicted"/>
<evidence type="ECO:0000313" key="2">
    <source>
        <dbReference type="WBParaSite" id="sdigi.contig25.g2043.t1"/>
    </source>
</evidence>
<protein>
    <submittedName>
        <fullName evidence="2">Uncharacterized protein</fullName>
    </submittedName>
</protein>
<name>A0A915PR91_9BILA</name>
<sequence>MGQIDKIRISNMSLNKQVGLPENKESGKINLFEIGRNAIVIISESEGLEGVDGGHSDGEGSRGPYEQQAVGTTVERMCGRAAKEAGGCECIVVEGLTHGRCCAVRWALRRAPGQWQTLWQKWRGLSTEGAPVTRQVVG</sequence>
<organism evidence="1 2">
    <name type="scientific">Setaria digitata</name>
    <dbReference type="NCBI Taxonomy" id="48799"/>
    <lineage>
        <taxon>Eukaryota</taxon>
        <taxon>Metazoa</taxon>
        <taxon>Ecdysozoa</taxon>
        <taxon>Nematoda</taxon>
        <taxon>Chromadorea</taxon>
        <taxon>Rhabditida</taxon>
        <taxon>Spirurina</taxon>
        <taxon>Spiruromorpha</taxon>
        <taxon>Filarioidea</taxon>
        <taxon>Setariidae</taxon>
        <taxon>Setaria</taxon>
    </lineage>
</organism>
<reference evidence="2" key="1">
    <citation type="submission" date="2022-11" db="UniProtKB">
        <authorList>
            <consortium name="WormBaseParasite"/>
        </authorList>
    </citation>
    <scope>IDENTIFICATION</scope>
</reference>
<keyword evidence="1" id="KW-1185">Reference proteome</keyword>
<accession>A0A915PR91</accession>
<dbReference type="Proteomes" id="UP000887581">
    <property type="component" value="Unplaced"/>
</dbReference>